<dbReference type="GO" id="GO:0006631">
    <property type="term" value="P:fatty acid metabolic process"/>
    <property type="evidence" value="ECO:0007669"/>
    <property type="project" value="TreeGrafter"/>
</dbReference>
<dbReference type="PROSITE" id="PS00455">
    <property type="entry name" value="AMP_BINDING"/>
    <property type="match status" value="1"/>
</dbReference>
<dbReference type="Proteomes" id="UP000315677">
    <property type="component" value="Unassembled WGS sequence"/>
</dbReference>
<dbReference type="InterPro" id="IPR023214">
    <property type="entry name" value="HAD_sf"/>
</dbReference>
<evidence type="ECO:0000313" key="3">
    <source>
        <dbReference type="EMBL" id="TQM11331.1"/>
    </source>
</evidence>
<dbReference type="Gene3D" id="3.30.300.30">
    <property type="match status" value="1"/>
</dbReference>
<dbReference type="SUPFAM" id="SSF56801">
    <property type="entry name" value="Acetyl-CoA synthetase-like"/>
    <property type="match status" value="1"/>
</dbReference>
<keyword evidence="3" id="KW-0436">Ligase</keyword>
<dbReference type="CDD" id="cd01427">
    <property type="entry name" value="HAD_like"/>
    <property type="match status" value="1"/>
</dbReference>
<dbReference type="SUPFAM" id="SSF56784">
    <property type="entry name" value="HAD-like"/>
    <property type="match status" value="1"/>
</dbReference>
<evidence type="ECO:0000259" key="2">
    <source>
        <dbReference type="Pfam" id="PF13193"/>
    </source>
</evidence>
<dbReference type="InterPro" id="IPR020845">
    <property type="entry name" value="AMP-binding_CS"/>
</dbReference>
<dbReference type="Pfam" id="PF13193">
    <property type="entry name" value="AMP-binding_C"/>
    <property type="match status" value="1"/>
</dbReference>
<dbReference type="PANTHER" id="PTHR43201:SF32">
    <property type="entry name" value="2-SUCCINYLBENZOATE--COA LIGASE, CHLOROPLASTIC_PEROXISOMAL"/>
    <property type="match status" value="1"/>
</dbReference>
<organism evidence="3 4">
    <name type="scientific">Pseudonocardia kunmingensis</name>
    <dbReference type="NCBI Taxonomy" id="630975"/>
    <lineage>
        <taxon>Bacteria</taxon>
        <taxon>Bacillati</taxon>
        <taxon>Actinomycetota</taxon>
        <taxon>Actinomycetes</taxon>
        <taxon>Pseudonocardiales</taxon>
        <taxon>Pseudonocardiaceae</taxon>
        <taxon>Pseudonocardia</taxon>
    </lineage>
</organism>
<evidence type="ECO:0000313" key="4">
    <source>
        <dbReference type="Proteomes" id="UP000315677"/>
    </source>
</evidence>
<gene>
    <name evidence="3" type="ORF">FB558_3890</name>
</gene>
<evidence type="ECO:0000259" key="1">
    <source>
        <dbReference type="Pfam" id="PF00501"/>
    </source>
</evidence>
<dbReference type="AlphaFoldDB" id="A0A543DPR8"/>
<proteinExistence type="predicted"/>
<accession>A0A543DPR8</accession>
<feature type="domain" description="AMP-binding enzyme C-terminal" evidence="2">
    <location>
        <begin position="558"/>
        <end position="633"/>
    </location>
</feature>
<dbReference type="Pfam" id="PF00501">
    <property type="entry name" value="AMP-binding"/>
    <property type="match status" value="1"/>
</dbReference>
<dbReference type="RefSeq" id="WP_211366679.1">
    <property type="nucleotide sequence ID" value="NZ_VFPA01000002.1"/>
</dbReference>
<protein>
    <submittedName>
        <fullName evidence="3">Acyl-CoA synthetase (AMP-forming)/AMP-acid ligase II</fullName>
    </submittedName>
</protein>
<keyword evidence="4" id="KW-1185">Reference proteome</keyword>
<comment type="caution">
    <text evidence="3">The sequence shown here is derived from an EMBL/GenBank/DDBJ whole genome shotgun (WGS) entry which is preliminary data.</text>
</comment>
<dbReference type="GO" id="GO:0031956">
    <property type="term" value="F:medium-chain fatty acid-CoA ligase activity"/>
    <property type="evidence" value="ECO:0007669"/>
    <property type="project" value="TreeGrafter"/>
</dbReference>
<dbReference type="InterPro" id="IPR025110">
    <property type="entry name" value="AMP-bd_C"/>
</dbReference>
<reference evidence="3 4" key="1">
    <citation type="submission" date="2019-06" db="EMBL/GenBank/DDBJ databases">
        <title>Sequencing the genomes of 1000 actinobacteria strains.</title>
        <authorList>
            <person name="Klenk H.-P."/>
        </authorList>
    </citation>
    <scope>NUCLEOTIDE SEQUENCE [LARGE SCALE GENOMIC DNA]</scope>
    <source>
        <strain evidence="3 4">DSM 45301</strain>
    </source>
</reference>
<name>A0A543DPR8_9PSEU</name>
<dbReference type="InterPro" id="IPR000873">
    <property type="entry name" value="AMP-dep_synth/lig_dom"/>
</dbReference>
<dbReference type="InterPro" id="IPR042099">
    <property type="entry name" value="ANL_N_sf"/>
</dbReference>
<dbReference type="InterPro" id="IPR045851">
    <property type="entry name" value="AMP-bd_C_sf"/>
</dbReference>
<dbReference type="Gene3D" id="3.40.50.12780">
    <property type="entry name" value="N-terminal domain of ligase-like"/>
    <property type="match status" value="1"/>
</dbReference>
<dbReference type="PANTHER" id="PTHR43201">
    <property type="entry name" value="ACYL-COA SYNTHETASE"/>
    <property type="match status" value="1"/>
</dbReference>
<dbReference type="Gene3D" id="3.40.50.1000">
    <property type="entry name" value="HAD superfamily/HAD-like"/>
    <property type="match status" value="1"/>
</dbReference>
<feature type="domain" description="AMP-dependent synthetase/ligase" evidence="1">
    <location>
        <begin position="161"/>
        <end position="516"/>
    </location>
</feature>
<sequence>MVLNRALARPWLFDVDGTVVDGITGRSLRPFARELLGALRERGIPVLLWSSGGAEYAWRRARETGIDDLVAAAYAKQARDRAGRWILPAELAADPPSVLVDDLPAEVPEVGEVIGVSAYIGPNPRDSALEALLKRVRAVPLPKDMNVPTSDNRPLPARLRRVLAAAPNAIALTFEDREYPWAFVQRAVDDLDRLLGAVAAPDVRRIGIVLRNRPGHFAALVAVIATGREVVTLSPFHGDVALAEDIRTLAPQVVVADARDWARAGVAAAATEIGALPLRTGEDDRPLLPHPADWTPAPPPAEPGDVAVLMQTSGTTGRPKRVELGYAELTAAFEASGTPVRVEEVRLRSHPAILWTSLVHIGGLYFVIANVAAGLQTALLERFEVERWAELVRRTKPRRVGLAPTAMRMVLQSDLPADTFEGVRQVSSGTAPLNPDDADRFAARFGVPVFSVYGATEFAGAIAGWNAALYDEWGAAKRGSVGRAFRSIELRIVDDTTGRSVPTGTVGVLEARGAQLPGDGWVRTTDLASLDAEGFLYIHGRADDAINRGGFKIVPSVIEDALREHPAVRDAAAVGIPDDRLGELPVVAATVRDGIAHPGPEQLREWLAQRLARYQLPAEIKIVDDLPRTPSLKISRPDVQAMFAEPTPTQEGPA</sequence>
<dbReference type="InterPro" id="IPR036412">
    <property type="entry name" value="HAD-like_sf"/>
</dbReference>
<dbReference type="EMBL" id="VFPA01000002">
    <property type="protein sequence ID" value="TQM11331.1"/>
    <property type="molecule type" value="Genomic_DNA"/>
</dbReference>